<dbReference type="PANTHER" id="PTHR24186:SF46">
    <property type="entry name" value="PROTEIN ACCELERATED CELL DEATH 6-LIKE"/>
    <property type="match status" value="1"/>
</dbReference>
<sequence length="659" mass="71990">MCLAPVYTAAKKGDLDEFIQALERYSDEESASLAVIISTEGPCGNSLLHFIAGTENADILKALLEVIRDPQLAAQKNKRGDTPLHVVARAGSIHMAELLLNLGCTGDEPNDAGNTALHLVVKEGNLELTNLLLDRGSKAVNKINEERKCPLYLAVETGKLKILSRLLQAGDGNEVLSSWIEGMPPVLGAVMHQKIDMLREMSERKIELFDLKDARKGTPLHLAAGENYVDGVKFLVKKFASSAFKHNGEGYLPIHVACEMGHLETIKLLRQHWPNWLEPAELLTYDTWQNILHVVAKHGRASVVKYILDDPKLKKLINMKDKNGNTPLHVATEQWQPEVLLSLTRDKRVNLDQVNHKNSTALDIVDGQLKEIEGPLHQRLTRTILVSAKAPKSKDKAICWPKDLGPQRKPPEIDTLKSRAEVRMIVATLIAGVTFAAGFSVPGGYNGSEPDIGIATLLNKPMYDVFVICNSIAMYNSIIAVTILLWTQINDPHAVFRALGMTRLPLLIALATMSMAFTAGVYVTISKRAWIAVVALIIGIIAFSVILILYIALFVPLGYKCRLVQPYADYIIRAIISISRRVTEGAPGKCCYKDTAAVVQATAPHEDSFQIQVLCRDELGALPQLDAPAAIAPASPGLPATTPLASPDSPAPPSDVRPP</sequence>
<feature type="repeat" description="ANK" evidence="7">
    <location>
        <begin position="79"/>
        <end position="111"/>
    </location>
</feature>
<evidence type="ECO:0000256" key="8">
    <source>
        <dbReference type="SAM" id="MobiDB-lite"/>
    </source>
</evidence>
<feature type="repeat" description="ANK" evidence="7">
    <location>
        <begin position="249"/>
        <end position="269"/>
    </location>
</feature>
<evidence type="ECO:0000256" key="7">
    <source>
        <dbReference type="PROSITE-ProRule" id="PRU00023"/>
    </source>
</evidence>
<feature type="repeat" description="ANK" evidence="7">
    <location>
        <begin position="323"/>
        <end position="356"/>
    </location>
</feature>
<keyword evidence="2 9" id="KW-0812">Transmembrane</keyword>
<feature type="region of interest" description="Disordered" evidence="8">
    <location>
        <begin position="632"/>
        <end position="659"/>
    </location>
</feature>
<organism evidence="11 12">
    <name type="scientific">Corymbia citriodora subsp. variegata</name>
    <dbReference type="NCBI Taxonomy" id="360336"/>
    <lineage>
        <taxon>Eukaryota</taxon>
        <taxon>Viridiplantae</taxon>
        <taxon>Streptophyta</taxon>
        <taxon>Embryophyta</taxon>
        <taxon>Tracheophyta</taxon>
        <taxon>Spermatophyta</taxon>
        <taxon>Magnoliopsida</taxon>
        <taxon>eudicotyledons</taxon>
        <taxon>Gunneridae</taxon>
        <taxon>Pentapetalae</taxon>
        <taxon>rosids</taxon>
        <taxon>malvids</taxon>
        <taxon>Myrtales</taxon>
        <taxon>Myrtaceae</taxon>
        <taxon>Myrtoideae</taxon>
        <taxon>Eucalypteae</taxon>
        <taxon>Corymbia</taxon>
    </lineage>
</organism>
<evidence type="ECO:0000256" key="9">
    <source>
        <dbReference type="SAM" id="Phobius"/>
    </source>
</evidence>
<feature type="compositionally biased region" description="Pro residues" evidence="8">
    <location>
        <begin position="649"/>
        <end position="659"/>
    </location>
</feature>
<keyword evidence="12" id="KW-1185">Reference proteome</keyword>
<feature type="transmembrane region" description="Helical" evidence="9">
    <location>
        <begin position="424"/>
        <end position="445"/>
    </location>
</feature>
<keyword evidence="5 7" id="KW-0040">ANK repeat</keyword>
<dbReference type="InterPro" id="IPR002110">
    <property type="entry name" value="Ankyrin_rpt"/>
</dbReference>
<proteinExistence type="predicted"/>
<feature type="transmembrane region" description="Helical" evidence="9">
    <location>
        <begin position="531"/>
        <end position="555"/>
    </location>
</feature>
<dbReference type="InterPro" id="IPR026961">
    <property type="entry name" value="PGG_dom"/>
</dbReference>
<dbReference type="PROSITE" id="PS50088">
    <property type="entry name" value="ANK_REPEAT"/>
    <property type="match status" value="4"/>
</dbReference>
<dbReference type="Pfam" id="PF13857">
    <property type="entry name" value="Ank_5"/>
    <property type="match status" value="1"/>
</dbReference>
<name>A0A8T0CUH7_CORYI</name>
<keyword evidence="4 9" id="KW-1133">Transmembrane helix</keyword>
<gene>
    <name evidence="11" type="ORF">BT93_L0256</name>
</gene>
<dbReference type="AlphaFoldDB" id="A0A8T0CUH7"/>
<evidence type="ECO:0000313" key="12">
    <source>
        <dbReference type="Proteomes" id="UP000806378"/>
    </source>
</evidence>
<dbReference type="Gramene" id="rna-gnl|WGS:JABURB|Cocit.L0256.1">
    <property type="protein sequence ID" value="cds-KAF7849819.1"/>
    <property type="gene ID" value="gene-BT93_L0256"/>
</dbReference>
<feature type="compositionally biased region" description="Low complexity" evidence="8">
    <location>
        <begin position="639"/>
        <end position="648"/>
    </location>
</feature>
<dbReference type="PROSITE" id="PS50297">
    <property type="entry name" value="ANK_REP_REGION"/>
    <property type="match status" value="3"/>
</dbReference>
<comment type="subcellular location">
    <subcellularLocation>
        <location evidence="1">Membrane</location>
        <topology evidence="1">Multi-pass membrane protein</topology>
    </subcellularLocation>
</comment>
<dbReference type="Gene3D" id="1.25.40.20">
    <property type="entry name" value="Ankyrin repeat-containing domain"/>
    <property type="match status" value="2"/>
</dbReference>
<dbReference type="GO" id="GO:0005886">
    <property type="term" value="C:plasma membrane"/>
    <property type="evidence" value="ECO:0007669"/>
    <property type="project" value="TreeGrafter"/>
</dbReference>
<evidence type="ECO:0000256" key="2">
    <source>
        <dbReference type="ARBA" id="ARBA00022692"/>
    </source>
</evidence>
<evidence type="ECO:0000256" key="6">
    <source>
        <dbReference type="ARBA" id="ARBA00023136"/>
    </source>
</evidence>
<evidence type="ECO:0000256" key="4">
    <source>
        <dbReference type="ARBA" id="ARBA00022989"/>
    </source>
</evidence>
<evidence type="ECO:0000313" key="11">
    <source>
        <dbReference type="EMBL" id="KAF7849819.1"/>
    </source>
</evidence>
<accession>A0A8T0CUH7</accession>
<feature type="transmembrane region" description="Helical" evidence="9">
    <location>
        <begin position="506"/>
        <end position="525"/>
    </location>
</feature>
<dbReference type="SMART" id="SM00248">
    <property type="entry name" value="ANK"/>
    <property type="match status" value="9"/>
</dbReference>
<dbReference type="Pfam" id="PF12796">
    <property type="entry name" value="Ank_2"/>
    <property type="match status" value="3"/>
</dbReference>
<feature type="transmembrane region" description="Helical" evidence="9">
    <location>
        <begin position="465"/>
        <end position="486"/>
    </location>
</feature>
<reference evidence="11" key="1">
    <citation type="submission" date="2020-05" db="EMBL/GenBank/DDBJ databases">
        <title>WGS assembly of Corymbia citriodora subspecies variegata.</title>
        <authorList>
            <person name="Barry K."/>
            <person name="Hundley H."/>
            <person name="Shu S."/>
            <person name="Jenkins J."/>
            <person name="Grimwood J."/>
            <person name="Baten A."/>
        </authorList>
    </citation>
    <scope>NUCLEOTIDE SEQUENCE</scope>
    <source>
        <strain evidence="11">CV2-018</strain>
    </source>
</reference>
<dbReference type="EMBL" id="MU089699">
    <property type="protein sequence ID" value="KAF7849819.1"/>
    <property type="molecule type" value="Genomic_DNA"/>
</dbReference>
<dbReference type="PANTHER" id="PTHR24186">
    <property type="entry name" value="PROTEIN PHOSPHATASE 1 REGULATORY SUBUNIT"/>
    <property type="match status" value="1"/>
</dbReference>
<dbReference type="SUPFAM" id="SSF48403">
    <property type="entry name" value="Ankyrin repeat"/>
    <property type="match status" value="2"/>
</dbReference>
<feature type="repeat" description="ANK" evidence="7">
    <location>
        <begin position="112"/>
        <end position="137"/>
    </location>
</feature>
<feature type="domain" description="PGG" evidence="10">
    <location>
        <begin position="415"/>
        <end position="523"/>
    </location>
</feature>
<dbReference type="InterPro" id="IPR036770">
    <property type="entry name" value="Ankyrin_rpt-contain_sf"/>
</dbReference>
<evidence type="ECO:0000259" key="10">
    <source>
        <dbReference type="Pfam" id="PF13962"/>
    </source>
</evidence>
<protein>
    <recommendedName>
        <fullName evidence="10">PGG domain-containing protein</fullName>
    </recommendedName>
</protein>
<evidence type="ECO:0000256" key="5">
    <source>
        <dbReference type="ARBA" id="ARBA00023043"/>
    </source>
</evidence>
<dbReference type="Pfam" id="PF13962">
    <property type="entry name" value="PGG"/>
    <property type="match status" value="1"/>
</dbReference>
<evidence type="ECO:0000256" key="1">
    <source>
        <dbReference type="ARBA" id="ARBA00004141"/>
    </source>
</evidence>
<keyword evidence="3" id="KW-0677">Repeat</keyword>
<keyword evidence="6 9" id="KW-0472">Membrane</keyword>
<evidence type="ECO:0000256" key="3">
    <source>
        <dbReference type="ARBA" id="ARBA00022737"/>
    </source>
</evidence>
<dbReference type="OrthoDB" id="546406at2759"/>
<dbReference type="Proteomes" id="UP000806378">
    <property type="component" value="Unassembled WGS sequence"/>
</dbReference>
<comment type="caution">
    <text evidence="11">The sequence shown here is derived from an EMBL/GenBank/DDBJ whole genome shotgun (WGS) entry which is preliminary data.</text>
</comment>